<evidence type="ECO:0000313" key="2">
    <source>
        <dbReference type="EMBL" id="KAK3341769.1"/>
    </source>
</evidence>
<proteinExistence type="predicted"/>
<organism evidence="2 3">
    <name type="scientific">Lasiosphaeria hispida</name>
    <dbReference type="NCBI Taxonomy" id="260671"/>
    <lineage>
        <taxon>Eukaryota</taxon>
        <taxon>Fungi</taxon>
        <taxon>Dikarya</taxon>
        <taxon>Ascomycota</taxon>
        <taxon>Pezizomycotina</taxon>
        <taxon>Sordariomycetes</taxon>
        <taxon>Sordariomycetidae</taxon>
        <taxon>Sordariales</taxon>
        <taxon>Lasiosphaeriaceae</taxon>
        <taxon>Lasiosphaeria</taxon>
    </lineage>
</organism>
<reference evidence="2" key="1">
    <citation type="journal article" date="2023" name="Mol. Phylogenet. Evol.">
        <title>Genome-scale phylogeny and comparative genomics of the fungal order Sordariales.</title>
        <authorList>
            <person name="Hensen N."/>
            <person name="Bonometti L."/>
            <person name="Westerberg I."/>
            <person name="Brannstrom I.O."/>
            <person name="Guillou S."/>
            <person name="Cros-Aarteil S."/>
            <person name="Calhoun S."/>
            <person name="Haridas S."/>
            <person name="Kuo A."/>
            <person name="Mondo S."/>
            <person name="Pangilinan J."/>
            <person name="Riley R."/>
            <person name="LaButti K."/>
            <person name="Andreopoulos B."/>
            <person name="Lipzen A."/>
            <person name="Chen C."/>
            <person name="Yan M."/>
            <person name="Daum C."/>
            <person name="Ng V."/>
            <person name="Clum A."/>
            <person name="Steindorff A."/>
            <person name="Ohm R.A."/>
            <person name="Martin F."/>
            <person name="Silar P."/>
            <person name="Natvig D.O."/>
            <person name="Lalanne C."/>
            <person name="Gautier V."/>
            <person name="Ament-Velasquez S.L."/>
            <person name="Kruys A."/>
            <person name="Hutchinson M.I."/>
            <person name="Powell A.J."/>
            <person name="Barry K."/>
            <person name="Miller A.N."/>
            <person name="Grigoriev I.V."/>
            <person name="Debuchy R."/>
            <person name="Gladieux P."/>
            <person name="Hiltunen Thoren M."/>
            <person name="Johannesson H."/>
        </authorList>
    </citation>
    <scope>NUCLEOTIDE SEQUENCE</scope>
    <source>
        <strain evidence="2">CBS 955.72</strain>
    </source>
</reference>
<reference evidence="2" key="2">
    <citation type="submission" date="2023-06" db="EMBL/GenBank/DDBJ databases">
        <authorList>
            <consortium name="Lawrence Berkeley National Laboratory"/>
            <person name="Haridas S."/>
            <person name="Hensen N."/>
            <person name="Bonometti L."/>
            <person name="Westerberg I."/>
            <person name="Brannstrom I.O."/>
            <person name="Guillou S."/>
            <person name="Cros-Aarteil S."/>
            <person name="Calhoun S."/>
            <person name="Kuo A."/>
            <person name="Mondo S."/>
            <person name="Pangilinan J."/>
            <person name="Riley R."/>
            <person name="Labutti K."/>
            <person name="Andreopoulos B."/>
            <person name="Lipzen A."/>
            <person name="Chen C."/>
            <person name="Yanf M."/>
            <person name="Daum C."/>
            <person name="Ng V."/>
            <person name="Clum A."/>
            <person name="Steindorff A."/>
            <person name="Ohm R."/>
            <person name="Martin F."/>
            <person name="Silar P."/>
            <person name="Natvig D."/>
            <person name="Lalanne C."/>
            <person name="Gautier V."/>
            <person name="Ament-Velasquez S.L."/>
            <person name="Kruys A."/>
            <person name="Hutchinson M.I."/>
            <person name="Powell A.J."/>
            <person name="Barry K."/>
            <person name="Miller A.N."/>
            <person name="Grigoriev I.V."/>
            <person name="Debuchy R."/>
            <person name="Gladieux P."/>
            <person name="Thoren M.H."/>
            <person name="Johannesson H."/>
        </authorList>
    </citation>
    <scope>NUCLEOTIDE SEQUENCE</scope>
    <source>
        <strain evidence="2">CBS 955.72</strain>
    </source>
</reference>
<comment type="caution">
    <text evidence="2">The sequence shown here is derived from an EMBL/GenBank/DDBJ whole genome shotgun (WGS) entry which is preliminary data.</text>
</comment>
<dbReference type="AlphaFoldDB" id="A0AAJ0M8L6"/>
<name>A0AAJ0M8L6_9PEZI</name>
<evidence type="ECO:0000313" key="3">
    <source>
        <dbReference type="Proteomes" id="UP001275084"/>
    </source>
</evidence>
<dbReference type="EMBL" id="JAUIQD010000008">
    <property type="protein sequence ID" value="KAK3341769.1"/>
    <property type="molecule type" value="Genomic_DNA"/>
</dbReference>
<dbReference type="Proteomes" id="UP001275084">
    <property type="component" value="Unassembled WGS sequence"/>
</dbReference>
<protein>
    <submittedName>
        <fullName evidence="2">Uncharacterized protein</fullName>
    </submittedName>
</protein>
<evidence type="ECO:0000256" key="1">
    <source>
        <dbReference type="SAM" id="MobiDB-lite"/>
    </source>
</evidence>
<sequence length="173" mass="18916">MCSLRLVTWKYFAGRRQVNGPLAISARLPRQCCMDHGWWRGRRVGGTRAKRPAQAAVCVVNISISCLGRNAQRRAVLLLERPVGPLSTNEAAMLRMLRGEEKKRNRLVSGSAPEAPQHTLPHAASRAEHAAAQGRSRPFRFLELKPQTLKNPASQPAEAGPADPCLTLAPCPA</sequence>
<keyword evidence="3" id="KW-1185">Reference proteome</keyword>
<accession>A0AAJ0M8L6</accession>
<feature type="region of interest" description="Disordered" evidence="1">
    <location>
        <begin position="103"/>
        <end position="173"/>
    </location>
</feature>
<gene>
    <name evidence="2" type="ORF">B0T25DRAFT_353168</name>
</gene>